<keyword evidence="3" id="KW-1185">Reference proteome</keyword>
<reference evidence="2 3" key="1">
    <citation type="submission" date="2022-05" db="EMBL/GenBank/DDBJ databases">
        <authorList>
            <consortium name="Genoscope - CEA"/>
            <person name="William W."/>
        </authorList>
    </citation>
    <scope>NUCLEOTIDE SEQUENCE [LARGE SCALE GENOMIC DNA]</scope>
</reference>
<evidence type="ECO:0000256" key="1">
    <source>
        <dbReference type="SAM" id="MobiDB-lite"/>
    </source>
</evidence>
<feature type="region of interest" description="Disordered" evidence="1">
    <location>
        <begin position="1"/>
        <end position="35"/>
    </location>
</feature>
<evidence type="ECO:0000313" key="3">
    <source>
        <dbReference type="Proteomes" id="UP001159405"/>
    </source>
</evidence>
<accession>A0ABN8QDG3</accession>
<comment type="caution">
    <text evidence="2">The sequence shown here is derived from an EMBL/GenBank/DDBJ whole genome shotgun (WGS) entry which is preliminary data.</text>
</comment>
<organism evidence="2 3">
    <name type="scientific">Porites lobata</name>
    <dbReference type="NCBI Taxonomy" id="104759"/>
    <lineage>
        <taxon>Eukaryota</taxon>
        <taxon>Metazoa</taxon>
        <taxon>Cnidaria</taxon>
        <taxon>Anthozoa</taxon>
        <taxon>Hexacorallia</taxon>
        <taxon>Scleractinia</taxon>
        <taxon>Fungiina</taxon>
        <taxon>Poritidae</taxon>
        <taxon>Porites</taxon>
    </lineage>
</organism>
<proteinExistence type="predicted"/>
<protein>
    <submittedName>
        <fullName evidence="2">Uncharacterized protein</fullName>
    </submittedName>
</protein>
<feature type="compositionally biased region" description="Polar residues" evidence="1">
    <location>
        <begin position="84"/>
        <end position="104"/>
    </location>
</feature>
<sequence length="104" mass="11141">PPPTPSHDSRDPSISRSKQQYSSSGRSVDSIFPRLERSKETRIGVRAGGGARGAAAPPNFGQLRVFGQREKIWTKPVFKDTSNDSRMSSAGNGIAQVSSTNKPG</sequence>
<dbReference type="Proteomes" id="UP001159405">
    <property type="component" value="Unassembled WGS sequence"/>
</dbReference>
<name>A0ABN8QDG3_9CNID</name>
<feature type="region of interest" description="Disordered" evidence="1">
    <location>
        <begin position="76"/>
        <end position="104"/>
    </location>
</feature>
<gene>
    <name evidence="2" type="ORF">PLOB_00003972</name>
</gene>
<feature type="non-terminal residue" evidence="2">
    <location>
        <position position="1"/>
    </location>
</feature>
<feature type="compositionally biased region" description="Low complexity" evidence="1">
    <location>
        <begin position="14"/>
        <end position="27"/>
    </location>
</feature>
<evidence type="ECO:0000313" key="2">
    <source>
        <dbReference type="EMBL" id="CAH3160548.1"/>
    </source>
</evidence>
<dbReference type="EMBL" id="CALNXK010000117">
    <property type="protein sequence ID" value="CAH3160548.1"/>
    <property type="molecule type" value="Genomic_DNA"/>
</dbReference>